<dbReference type="NCBIfam" id="TIGR00832">
    <property type="entry name" value="acr3"/>
    <property type="match status" value="1"/>
</dbReference>
<keyword evidence="7 8" id="KW-0472">Membrane</keyword>
<name>A0A8X7TAI8_CANPA</name>
<evidence type="ECO:0000256" key="2">
    <source>
        <dbReference type="ARBA" id="ARBA00010110"/>
    </source>
</evidence>
<keyword evidence="6 8" id="KW-1133">Transmembrane helix</keyword>
<feature type="transmembrane region" description="Helical" evidence="8">
    <location>
        <begin position="57"/>
        <end position="77"/>
    </location>
</feature>
<dbReference type="PANTHER" id="PTHR43057">
    <property type="entry name" value="ARSENITE EFFLUX TRANSPORTER"/>
    <property type="match status" value="1"/>
</dbReference>
<protein>
    <submittedName>
        <fullName evidence="9">Arsenical-resistance protein</fullName>
    </submittedName>
</protein>
<dbReference type="PANTHER" id="PTHR43057:SF1">
    <property type="entry name" value="ARSENICAL-RESISTANCE PROTEIN 3"/>
    <property type="match status" value="1"/>
</dbReference>
<sequence>MATTSLKRDLTQVFKQMSLLDKLLPILIVLAIVIGIIISVYAPHAQSIFNNTDNNKLTSVSVPLTIGLVVMMIPPLCKIEYEQVYTFATGINNNSNNKRASHFVSKHWREIVVSLILNWIVGPFLMFGLAWATLFNEKEYRTGIIMIGMARCIAMVLIWNQLAMGSNDLCAILVIINSVLQIVLYAPYQVLFCYVMTNESIEFATDLDMGDLFVLVLKNIGVFLGIPLASGILIRILALLTVGKERFNTKVLPWISPWALIGLLYTIMVIFISKGDSFLHEIGESLKCFIPLCLYFVIMWFATFFGVRWYSNYINYNKIVSDYEKSTTEIVNTTMVVEEPEFDESTKLLVKCGCEEKLTPHQLEQHSKGRLQCNASYSSTVTQAFTSASNNFELSLAIAIALYGEGSKQAIAAVYGPLLEVPILLLLTFVARYFRVKLVWGDT</sequence>
<evidence type="ECO:0000256" key="1">
    <source>
        <dbReference type="ARBA" id="ARBA00004651"/>
    </source>
</evidence>
<feature type="transmembrane region" description="Helical" evidence="8">
    <location>
        <begin position="171"/>
        <end position="192"/>
    </location>
</feature>
<proteinExistence type="inferred from homology"/>
<dbReference type="OrthoDB" id="187348at2759"/>
<keyword evidence="3" id="KW-0813">Transport</keyword>
<evidence type="ECO:0000256" key="8">
    <source>
        <dbReference type="SAM" id="Phobius"/>
    </source>
</evidence>
<dbReference type="GO" id="GO:0015104">
    <property type="term" value="F:antimonite transmembrane transporter activity"/>
    <property type="evidence" value="ECO:0007669"/>
    <property type="project" value="TreeGrafter"/>
</dbReference>
<dbReference type="Proteomes" id="UP000590412">
    <property type="component" value="Unassembled WGS sequence"/>
</dbReference>
<gene>
    <name evidence="9" type="ORF">FOB60_005099</name>
</gene>
<dbReference type="GO" id="GO:0015105">
    <property type="term" value="F:arsenite transmembrane transporter activity"/>
    <property type="evidence" value="ECO:0007669"/>
    <property type="project" value="TreeGrafter"/>
</dbReference>
<keyword evidence="4" id="KW-1003">Cell membrane</keyword>
<dbReference type="Gene3D" id="1.20.1530.20">
    <property type="match status" value="1"/>
</dbReference>
<dbReference type="EMBL" id="JABWAB010000009">
    <property type="protein sequence ID" value="KAF6045527.1"/>
    <property type="molecule type" value="Genomic_DNA"/>
</dbReference>
<feature type="transmembrane region" description="Helical" evidence="8">
    <location>
        <begin position="412"/>
        <end position="434"/>
    </location>
</feature>
<comment type="subcellular location">
    <subcellularLocation>
        <location evidence="1">Cell membrane</location>
        <topology evidence="1">Multi-pass membrane protein</topology>
    </subcellularLocation>
</comment>
<evidence type="ECO:0000256" key="5">
    <source>
        <dbReference type="ARBA" id="ARBA00022692"/>
    </source>
</evidence>
<dbReference type="Pfam" id="PF01758">
    <property type="entry name" value="SBF"/>
    <property type="match status" value="1"/>
</dbReference>
<evidence type="ECO:0000256" key="3">
    <source>
        <dbReference type="ARBA" id="ARBA00022448"/>
    </source>
</evidence>
<feature type="transmembrane region" description="Helical" evidence="8">
    <location>
        <begin position="23"/>
        <end position="42"/>
    </location>
</feature>
<dbReference type="InterPro" id="IPR038770">
    <property type="entry name" value="Na+/solute_symporter_sf"/>
</dbReference>
<feature type="transmembrane region" description="Helical" evidence="8">
    <location>
        <begin position="251"/>
        <end position="273"/>
    </location>
</feature>
<dbReference type="InterPro" id="IPR002657">
    <property type="entry name" value="BilAc:Na_symport/Acr3"/>
</dbReference>
<evidence type="ECO:0000256" key="6">
    <source>
        <dbReference type="ARBA" id="ARBA00022989"/>
    </source>
</evidence>
<dbReference type="GO" id="GO:0015297">
    <property type="term" value="F:antiporter activity"/>
    <property type="evidence" value="ECO:0007669"/>
    <property type="project" value="InterPro"/>
</dbReference>
<accession>A0A8X7TAI8</accession>
<feature type="transmembrane region" description="Helical" evidence="8">
    <location>
        <begin position="212"/>
        <end position="239"/>
    </location>
</feature>
<comment type="caution">
    <text evidence="9">The sequence shown here is derived from an EMBL/GenBank/DDBJ whole genome shotgun (WGS) entry which is preliminary data.</text>
</comment>
<comment type="similarity">
    <text evidence="2">Belongs to the arsenical resistance-3 (ACR3) (TC 2.A.59) family.</text>
</comment>
<feature type="transmembrane region" description="Helical" evidence="8">
    <location>
        <begin position="111"/>
        <end position="134"/>
    </location>
</feature>
<dbReference type="GO" id="GO:0005886">
    <property type="term" value="C:plasma membrane"/>
    <property type="evidence" value="ECO:0007669"/>
    <property type="project" value="UniProtKB-SubCell"/>
</dbReference>
<reference evidence="9" key="1">
    <citation type="submission" date="2020-03" db="EMBL/GenBank/DDBJ databases">
        <title>FDA dAtabase for Regulatory Grade micrObial Sequences (FDA-ARGOS): Supporting development and validation of Infectious Disease Dx tests.</title>
        <authorList>
            <person name="Campos J."/>
            <person name="Goldberg B."/>
            <person name="Tallon L."/>
            <person name="Sadzewicz L."/>
            <person name="Vavikolanu K."/>
            <person name="Mehta A."/>
            <person name="Aluvathingal J."/>
            <person name="Nadendla S."/>
            <person name="Nandy P."/>
            <person name="Geyer C."/>
            <person name="Yan Y."/>
            <person name="Sichtig H."/>
        </authorList>
    </citation>
    <scope>NUCLEOTIDE SEQUENCE [LARGE SCALE GENOMIC DNA]</scope>
    <source>
        <strain evidence="9">FDAARGOS_652</strain>
    </source>
</reference>
<feature type="transmembrane region" description="Helical" evidence="8">
    <location>
        <begin position="289"/>
        <end position="310"/>
    </location>
</feature>
<evidence type="ECO:0000313" key="9">
    <source>
        <dbReference type="EMBL" id="KAF6045527.1"/>
    </source>
</evidence>
<keyword evidence="5 8" id="KW-0812">Transmembrane</keyword>
<evidence type="ECO:0000256" key="7">
    <source>
        <dbReference type="ARBA" id="ARBA00023136"/>
    </source>
</evidence>
<evidence type="ECO:0000313" key="10">
    <source>
        <dbReference type="Proteomes" id="UP000590412"/>
    </source>
</evidence>
<dbReference type="InterPro" id="IPR004706">
    <property type="entry name" value="Arsenical-R_Acr3"/>
</dbReference>
<organism evidence="9 10">
    <name type="scientific">Candida parapsilosis</name>
    <name type="common">Yeast</name>
    <dbReference type="NCBI Taxonomy" id="5480"/>
    <lineage>
        <taxon>Eukaryota</taxon>
        <taxon>Fungi</taxon>
        <taxon>Dikarya</taxon>
        <taxon>Ascomycota</taxon>
        <taxon>Saccharomycotina</taxon>
        <taxon>Pichiomycetes</taxon>
        <taxon>Debaryomycetaceae</taxon>
        <taxon>Candida/Lodderomyces clade</taxon>
        <taxon>Candida</taxon>
    </lineage>
</organism>
<feature type="transmembrane region" description="Helical" evidence="8">
    <location>
        <begin position="140"/>
        <end position="159"/>
    </location>
</feature>
<evidence type="ECO:0000256" key="4">
    <source>
        <dbReference type="ARBA" id="ARBA00022475"/>
    </source>
</evidence>
<dbReference type="AlphaFoldDB" id="A0A8X7TAI8"/>